<dbReference type="AlphaFoldDB" id="A0A368P2W1"/>
<evidence type="ECO:0000256" key="1">
    <source>
        <dbReference type="ARBA" id="ARBA00022741"/>
    </source>
</evidence>
<dbReference type="SMART" id="SM00487">
    <property type="entry name" value="DEXDc"/>
    <property type="match status" value="1"/>
</dbReference>
<dbReference type="GO" id="GO:0003724">
    <property type="term" value="F:RNA helicase activity"/>
    <property type="evidence" value="ECO:0007669"/>
    <property type="project" value="TreeGrafter"/>
</dbReference>
<accession>A0A368P2W1</accession>
<reference evidence="6 7" key="1">
    <citation type="submission" date="2018-07" db="EMBL/GenBank/DDBJ databases">
        <title>Oceanihabitans testaceum sp. nov., isolated from marine sediment.</title>
        <authorList>
            <person name="Li C.-M."/>
        </authorList>
    </citation>
    <scope>NUCLEOTIDE SEQUENCE [LARGE SCALE GENOMIC DNA]</scope>
    <source>
        <strain evidence="6 7">S9-10</strain>
    </source>
</reference>
<dbReference type="InterPro" id="IPR027417">
    <property type="entry name" value="P-loop_NTPase"/>
</dbReference>
<evidence type="ECO:0000256" key="3">
    <source>
        <dbReference type="ARBA" id="ARBA00022806"/>
    </source>
</evidence>
<organism evidence="6 7">
    <name type="scientific">Oceanihabitans sediminis</name>
    <dbReference type="NCBI Taxonomy" id="1812012"/>
    <lineage>
        <taxon>Bacteria</taxon>
        <taxon>Pseudomonadati</taxon>
        <taxon>Bacteroidota</taxon>
        <taxon>Flavobacteriia</taxon>
        <taxon>Flavobacteriales</taxon>
        <taxon>Flavobacteriaceae</taxon>
        <taxon>Oceanihabitans</taxon>
    </lineage>
</organism>
<dbReference type="GO" id="GO:0005829">
    <property type="term" value="C:cytosol"/>
    <property type="evidence" value="ECO:0007669"/>
    <property type="project" value="TreeGrafter"/>
</dbReference>
<keyword evidence="7" id="KW-1185">Reference proteome</keyword>
<evidence type="ECO:0000259" key="5">
    <source>
        <dbReference type="PROSITE" id="PS51192"/>
    </source>
</evidence>
<keyword evidence="2" id="KW-0378">Hydrolase</keyword>
<dbReference type="GO" id="GO:0016787">
    <property type="term" value="F:hydrolase activity"/>
    <property type="evidence" value="ECO:0007669"/>
    <property type="project" value="UniProtKB-KW"/>
</dbReference>
<dbReference type="InterPro" id="IPR011545">
    <property type="entry name" value="DEAD/DEAH_box_helicase_dom"/>
</dbReference>
<dbReference type="GO" id="GO:0003676">
    <property type="term" value="F:nucleic acid binding"/>
    <property type="evidence" value="ECO:0007669"/>
    <property type="project" value="InterPro"/>
</dbReference>
<dbReference type="Gene3D" id="3.40.50.300">
    <property type="entry name" value="P-loop containing nucleotide triphosphate hydrolases"/>
    <property type="match status" value="1"/>
</dbReference>
<evidence type="ECO:0000256" key="4">
    <source>
        <dbReference type="ARBA" id="ARBA00022840"/>
    </source>
</evidence>
<keyword evidence="3 6" id="KW-0347">Helicase</keyword>
<keyword evidence="4" id="KW-0067">ATP-binding</keyword>
<dbReference type="PROSITE" id="PS51192">
    <property type="entry name" value="HELICASE_ATP_BIND_1"/>
    <property type="match status" value="1"/>
</dbReference>
<proteinExistence type="predicted"/>
<dbReference type="Proteomes" id="UP000252249">
    <property type="component" value="Unassembled WGS sequence"/>
</dbReference>
<dbReference type="GO" id="GO:0005524">
    <property type="term" value="F:ATP binding"/>
    <property type="evidence" value="ECO:0007669"/>
    <property type="project" value="UniProtKB-KW"/>
</dbReference>
<evidence type="ECO:0000256" key="2">
    <source>
        <dbReference type="ARBA" id="ARBA00022801"/>
    </source>
</evidence>
<keyword evidence="1" id="KW-0547">Nucleotide-binding</keyword>
<dbReference type="InterPro" id="IPR014001">
    <property type="entry name" value="Helicase_ATP-bd"/>
</dbReference>
<dbReference type="InterPro" id="IPR050079">
    <property type="entry name" value="DEAD_box_RNA_helicase"/>
</dbReference>
<sequence length="208" mass="24117">MSFKKLNPLLKEAIENQGFEAPLAFQKKILPKIKGGANVYGIAPKGFGKTTALIMGTIQKLNAEAFEDSPRALILVRDKAAALELKEEFEKFTRNTDLRIYTAYEEHDLEKQREEIYYGVDILIATPTRLNRLYFLNSVHLGQLKLFALHDAEFLIRNNYNNDVLRVTESLQKCQYVIIAEEMHEKYKRLQESFMYNAYLIKMKDATK</sequence>
<dbReference type="Pfam" id="PF00270">
    <property type="entry name" value="DEAD"/>
    <property type="match status" value="1"/>
</dbReference>
<protein>
    <submittedName>
        <fullName evidence="6">DEAD/DEAH box helicase</fullName>
    </submittedName>
</protein>
<comment type="caution">
    <text evidence="6">The sequence shown here is derived from an EMBL/GenBank/DDBJ whole genome shotgun (WGS) entry which is preliminary data.</text>
</comment>
<dbReference type="SUPFAM" id="SSF52540">
    <property type="entry name" value="P-loop containing nucleoside triphosphate hydrolases"/>
    <property type="match status" value="1"/>
</dbReference>
<dbReference type="OrthoDB" id="1118340at2"/>
<dbReference type="RefSeq" id="WP_072350696.1">
    <property type="nucleotide sequence ID" value="NZ_JAWVXR010000004.1"/>
</dbReference>
<dbReference type="PANTHER" id="PTHR47959">
    <property type="entry name" value="ATP-DEPENDENT RNA HELICASE RHLE-RELATED"/>
    <property type="match status" value="1"/>
</dbReference>
<feature type="domain" description="Helicase ATP-binding" evidence="5">
    <location>
        <begin position="30"/>
        <end position="201"/>
    </location>
</feature>
<evidence type="ECO:0000313" key="6">
    <source>
        <dbReference type="EMBL" id="RCU56868.1"/>
    </source>
</evidence>
<gene>
    <name evidence="6" type="ORF">DU428_10990</name>
</gene>
<name>A0A368P2W1_9FLAO</name>
<dbReference type="PANTHER" id="PTHR47959:SF13">
    <property type="entry name" value="ATP-DEPENDENT RNA HELICASE RHLE"/>
    <property type="match status" value="1"/>
</dbReference>
<dbReference type="EMBL" id="QPIG01000004">
    <property type="protein sequence ID" value="RCU56868.1"/>
    <property type="molecule type" value="Genomic_DNA"/>
</dbReference>
<evidence type="ECO:0000313" key="7">
    <source>
        <dbReference type="Proteomes" id="UP000252249"/>
    </source>
</evidence>